<evidence type="ECO:0008006" key="4">
    <source>
        <dbReference type="Google" id="ProtNLM"/>
    </source>
</evidence>
<proteinExistence type="predicted"/>
<evidence type="ECO:0000313" key="2">
    <source>
        <dbReference type="EMBL" id="BAY87863.1"/>
    </source>
</evidence>
<name>A0A1Z4M2Z4_9CYAN</name>
<reference evidence="2 3" key="1">
    <citation type="submission" date="2017-06" db="EMBL/GenBank/DDBJ databases">
        <title>Genome sequencing of cyanobaciteial culture collection at National Institute for Environmental Studies (NIES).</title>
        <authorList>
            <person name="Hirose Y."/>
            <person name="Shimura Y."/>
            <person name="Fujisawa T."/>
            <person name="Nakamura Y."/>
            <person name="Kawachi M."/>
        </authorList>
    </citation>
    <scope>NUCLEOTIDE SEQUENCE [LARGE SCALE GENOMIC DNA]</scope>
    <source>
        <strain evidence="2 3">NIES-267</strain>
        <plasmid evidence="3">Plasmid2 dna</plasmid>
    </source>
</reference>
<dbReference type="OrthoDB" id="9784936at2"/>
<keyword evidence="2" id="KW-0614">Plasmid</keyword>
<organism evidence="2 3">
    <name type="scientific">Calothrix parasitica NIES-267</name>
    <dbReference type="NCBI Taxonomy" id="1973488"/>
    <lineage>
        <taxon>Bacteria</taxon>
        <taxon>Bacillati</taxon>
        <taxon>Cyanobacteriota</taxon>
        <taxon>Cyanophyceae</taxon>
        <taxon>Nostocales</taxon>
        <taxon>Calotrichaceae</taxon>
        <taxon>Calothrix</taxon>
    </lineage>
</organism>
<dbReference type="Proteomes" id="UP000218418">
    <property type="component" value="Plasmid plasmid2"/>
</dbReference>
<feature type="compositionally biased region" description="Low complexity" evidence="1">
    <location>
        <begin position="188"/>
        <end position="203"/>
    </location>
</feature>
<evidence type="ECO:0000256" key="1">
    <source>
        <dbReference type="SAM" id="MobiDB-lite"/>
    </source>
</evidence>
<protein>
    <recommendedName>
        <fullName evidence="4">DUF4062 domain-containing protein</fullName>
    </recommendedName>
</protein>
<feature type="compositionally biased region" description="Low complexity" evidence="1">
    <location>
        <begin position="236"/>
        <end position="252"/>
    </location>
</feature>
<accession>A0A1Z4M2Z4</accession>
<feature type="region of interest" description="Disordered" evidence="1">
    <location>
        <begin position="188"/>
        <end position="254"/>
    </location>
</feature>
<geneLocation type="plasmid" evidence="3">
    <name>Plasmid2 dna</name>
</geneLocation>
<gene>
    <name evidence="2" type="ORF">NIES267_73870</name>
</gene>
<dbReference type="EMBL" id="AP018229">
    <property type="protein sequence ID" value="BAY87863.1"/>
    <property type="molecule type" value="Genomic_DNA"/>
</dbReference>
<keyword evidence="3" id="KW-1185">Reference proteome</keyword>
<feature type="compositionally biased region" description="Polar residues" evidence="1">
    <location>
        <begin position="213"/>
        <end position="227"/>
    </location>
</feature>
<sequence>MPEKVDLIKIFLASPGDVKTERSHVQKVIATINRTIAHSKGITFRVVGSENAYPGYGQDGQTIINQQIGKMDEYDLFILIMKDRFGSPTKSAKSGRIRCASGTVEEFQRARKAHQKTGKPDIWFYSGSMKQDIRKKKDKEQQSKVKAFKTRYINKKCGLFKEYKNPSDFKNQLHEQLTLWLNNYSNKNSRRSNAISKTKTISPSKKKSENKTKVANSSNQTNLTPTKTTKERKSSTNRNKTTAKSNTNNSRSISDSGAWVLLDDNLFDTESVKQDTNKNLVLKIPVINTKQEANLRHLQSNHRYSNRVVSYSYQNDAFTAQVESVEIDSLKGKTSYIITLKPIQQSNSFGIATCNGYSIEEIYELKLRFLLLNEMPENLAKSNNSTVNYILTGDSYSNSYQKSIFSDIRKKWKNKPKMFLIHARLAAVHLLKSKNIVEHILKFKLSLNKNILSIDFSGKMQNFYVSQEQRTVELKGKYIL</sequence>
<dbReference type="AlphaFoldDB" id="A0A1Z4M2Z4"/>
<evidence type="ECO:0000313" key="3">
    <source>
        <dbReference type="Proteomes" id="UP000218418"/>
    </source>
</evidence>